<keyword evidence="16" id="KW-1185">Reference proteome</keyword>
<evidence type="ECO:0000256" key="5">
    <source>
        <dbReference type="ARBA" id="ARBA00022692"/>
    </source>
</evidence>
<keyword evidence="10" id="KW-0333">Golgi apparatus</keyword>
<evidence type="ECO:0000256" key="4">
    <source>
        <dbReference type="ARBA" id="ARBA00022679"/>
    </source>
</evidence>
<sequence>MLYFLVLLVFQRGEKMKHAYCIVAFNNWTLLEKLIMLLDDERNDIYIHIDKNIKVYHIDHFKGFARYSRVFFLNRLSGSWGTPGLADIQLEFYKMATKTERYLYYHLLSGVCLPLKTQDEIHSFFDLHQGKEFVHFVSRPPVEEYIYKRYSLYHFFLKYVRGKGFFRKALLGVIGEKLSIMLQELFKIDRQSDIRDILSYGSNWSSVTHELAVYAVTQTDEIVKRTRHTFAPDECVLQTLVYHSDFKNNLYCKDYNDNYKANQRYIDWNRGNPYIWTANDYDEIMNSGFLFARKFDMDTDSEIINRIYNEIIQKQQRD</sequence>
<evidence type="ECO:0000256" key="10">
    <source>
        <dbReference type="ARBA" id="ARBA00023034"/>
    </source>
</evidence>
<evidence type="ECO:0000256" key="12">
    <source>
        <dbReference type="ARBA" id="ARBA00023157"/>
    </source>
</evidence>
<evidence type="ECO:0000256" key="14">
    <source>
        <dbReference type="ARBA" id="ARBA00042865"/>
    </source>
</evidence>
<keyword evidence="3" id="KW-0328">Glycosyltransferase</keyword>
<dbReference type="EMBL" id="NOKA02000034">
    <property type="protein sequence ID" value="RDY30542.1"/>
    <property type="molecule type" value="Genomic_DNA"/>
</dbReference>
<keyword evidence="7" id="KW-0256">Endoplasmic reticulum</keyword>
<evidence type="ECO:0000256" key="6">
    <source>
        <dbReference type="ARBA" id="ARBA00022723"/>
    </source>
</evidence>
<comment type="caution">
    <text evidence="15">The sequence shown here is derived from an EMBL/GenBank/DDBJ whole genome shotgun (WGS) entry which is preliminary data.</text>
</comment>
<protein>
    <recommendedName>
        <fullName evidence="14">Peptide O-xylosyltransferase</fullName>
    </recommendedName>
</protein>
<evidence type="ECO:0000256" key="11">
    <source>
        <dbReference type="ARBA" id="ARBA00023136"/>
    </source>
</evidence>
<evidence type="ECO:0000256" key="7">
    <source>
        <dbReference type="ARBA" id="ARBA00022824"/>
    </source>
</evidence>
<name>A0A371JCT0_9FIRM</name>
<organism evidence="15 16">
    <name type="scientific">Lachnotalea glycerini</name>
    <dbReference type="NCBI Taxonomy" id="1763509"/>
    <lineage>
        <taxon>Bacteria</taxon>
        <taxon>Bacillati</taxon>
        <taxon>Bacillota</taxon>
        <taxon>Clostridia</taxon>
        <taxon>Lachnospirales</taxon>
        <taxon>Lachnospiraceae</taxon>
        <taxon>Lachnotalea</taxon>
    </lineage>
</organism>
<keyword evidence="8" id="KW-0735">Signal-anchor</keyword>
<keyword evidence="5" id="KW-0812">Transmembrane</keyword>
<comment type="subcellular location">
    <subcellularLocation>
        <location evidence="2">Endoplasmic reticulum membrane</location>
        <topology evidence="2">Single-pass type II membrane protein</topology>
    </subcellularLocation>
    <subcellularLocation>
        <location evidence="1">Golgi apparatus membrane</location>
        <topology evidence="1">Single-pass type II membrane protein</topology>
    </subcellularLocation>
</comment>
<evidence type="ECO:0000313" key="15">
    <source>
        <dbReference type="EMBL" id="RDY30542.1"/>
    </source>
</evidence>
<evidence type="ECO:0000256" key="2">
    <source>
        <dbReference type="ARBA" id="ARBA00004648"/>
    </source>
</evidence>
<reference evidence="15 16" key="1">
    <citation type="journal article" date="2017" name="Genome Announc.">
        <title>Draft Genome Sequence of a Sporulating and Motile Strain of Lachnotalea glycerini Isolated from Water in Quebec City, Canada.</title>
        <authorList>
            <person name="Maheux A.F."/>
            <person name="Boudreau D.K."/>
            <person name="Berube E."/>
            <person name="Boissinot M."/>
            <person name="Raymond F."/>
            <person name="Brodeur S."/>
            <person name="Corbeil J."/>
            <person name="Isabel S."/>
            <person name="Omar R.F."/>
            <person name="Bergeron M.G."/>
        </authorList>
    </citation>
    <scope>NUCLEOTIDE SEQUENCE [LARGE SCALE GENOMIC DNA]</scope>
    <source>
        <strain evidence="15 16">CCRI-19302</strain>
    </source>
</reference>
<dbReference type="GO" id="GO:0050650">
    <property type="term" value="P:chondroitin sulfate proteoglycan biosynthetic process"/>
    <property type="evidence" value="ECO:0007669"/>
    <property type="project" value="TreeGrafter"/>
</dbReference>
<evidence type="ECO:0000256" key="1">
    <source>
        <dbReference type="ARBA" id="ARBA00004323"/>
    </source>
</evidence>
<dbReference type="GO" id="GO:0015012">
    <property type="term" value="P:heparan sulfate proteoglycan biosynthetic process"/>
    <property type="evidence" value="ECO:0007669"/>
    <property type="project" value="TreeGrafter"/>
</dbReference>
<dbReference type="PANTHER" id="PTHR46025">
    <property type="entry name" value="XYLOSYLTRANSFERASE OXT"/>
    <property type="match status" value="1"/>
</dbReference>
<dbReference type="Proteomes" id="UP000216411">
    <property type="component" value="Unassembled WGS sequence"/>
</dbReference>
<dbReference type="GO" id="GO:0016020">
    <property type="term" value="C:membrane"/>
    <property type="evidence" value="ECO:0007669"/>
    <property type="project" value="InterPro"/>
</dbReference>
<keyword evidence="4 15" id="KW-0808">Transferase</keyword>
<dbReference type="AlphaFoldDB" id="A0A371JCT0"/>
<evidence type="ECO:0000256" key="13">
    <source>
        <dbReference type="ARBA" id="ARBA00023180"/>
    </source>
</evidence>
<gene>
    <name evidence="15" type="ORF">CG710_014140</name>
</gene>
<keyword evidence="12" id="KW-1015">Disulfide bond</keyword>
<dbReference type="InterPro" id="IPR043538">
    <property type="entry name" value="XYLT"/>
</dbReference>
<keyword evidence="6" id="KW-0479">Metal-binding</keyword>
<dbReference type="OrthoDB" id="7943907at2"/>
<dbReference type="InterPro" id="IPR003406">
    <property type="entry name" value="Glyco_trans_14"/>
</dbReference>
<proteinExistence type="predicted"/>
<dbReference type="Pfam" id="PF02485">
    <property type="entry name" value="Branch"/>
    <property type="match status" value="1"/>
</dbReference>
<keyword evidence="9" id="KW-1133">Transmembrane helix</keyword>
<dbReference type="GO" id="GO:0030158">
    <property type="term" value="F:protein xylosyltransferase activity"/>
    <property type="evidence" value="ECO:0007669"/>
    <property type="project" value="InterPro"/>
</dbReference>
<dbReference type="PANTHER" id="PTHR46025:SF3">
    <property type="entry name" value="XYLOSYLTRANSFERASE OXT"/>
    <property type="match status" value="1"/>
</dbReference>
<evidence type="ECO:0000256" key="9">
    <source>
        <dbReference type="ARBA" id="ARBA00022989"/>
    </source>
</evidence>
<evidence type="ECO:0000256" key="8">
    <source>
        <dbReference type="ARBA" id="ARBA00022968"/>
    </source>
</evidence>
<accession>A0A371JCT0</accession>
<dbReference type="GO" id="GO:0046872">
    <property type="term" value="F:metal ion binding"/>
    <property type="evidence" value="ECO:0007669"/>
    <property type="project" value="UniProtKB-KW"/>
</dbReference>
<evidence type="ECO:0000256" key="3">
    <source>
        <dbReference type="ARBA" id="ARBA00022676"/>
    </source>
</evidence>
<keyword evidence="13" id="KW-0325">Glycoprotein</keyword>
<evidence type="ECO:0000313" key="16">
    <source>
        <dbReference type="Proteomes" id="UP000216411"/>
    </source>
</evidence>
<keyword evidence="11" id="KW-0472">Membrane</keyword>